<dbReference type="SUPFAM" id="SSF160369">
    <property type="entry name" value="Ribosomal protein L10-like"/>
    <property type="match status" value="1"/>
</dbReference>
<accession>A0A1F4XHK4</accession>
<keyword evidence="5" id="KW-0694">RNA-binding</keyword>
<dbReference type="NCBIfam" id="NF000955">
    <property type="entry name" value="PRK00099.1-1"/>
    <property type="match status" value="1"/>
</dbReference>
<dbReference type="CDD" id="cd05797">
    <property type="entry name" value="Ribosomal_L10"/>
    <property type="match status" value="1"/>
</dbReference>
<dbReference type="HAMAP" id="MF_00362">
    <property type="entry name" value="Ribosomal_uL10"/>
    <property type="match status" value="1"/>
</dbReference>
<dbReference type="Proteomes" id="UP000176185">
    <property type="component" value="Unassembled WGS sequence"/>
</dbReference>
<dbReference type="GO" id="GO:0070180">
    <property type="term" value="F:large ribosomal subunit rRNA binding"/>
    <property type="evidence" value="ECO:0007669"/>
    <property type="project" value="UniProtKB-UniRule"/>
</dbReference>
<organism evidence="6 7">
    <name type="scientific">Candidatus Adlerbacteria bacterium RIFCSPLOWO2_01_FULL_51_16</name>
    <dbReference type="NCBI Taxonomy" id="1797243"/>
    <lineage>
        <taxon>Bacteria</taxon>
        <taxon>Candidatus Adleribacteriota</taxon>
    </lineage>
</organism>
<dbReference type="AlphaFoldDB" id="A0A1F4XHK4"/>
<dbReference type="InterPro" id="IPR001790">
    <property type="entry name" value="Ribosomal_uL10"/>
</dbReference>
<dbReference type="Gene3D" id="3.30.70.1730">
    <property type="match status" value="1"/>
</dbReference>
<evidence type="ECO:0000256" key="3">
    <source>
        <dbReference type="ARBA" id="ARBA00023274"/>
    </source>
</evidence>
<sequence length="162" mass="17528">MAITRQKKEEVVAKAQDIFAKAKTVVFANFKGLTVAEVSELRKTLRAQGVGYSVAKKTLLRRALLGTKIEGTLPALEGEIAIAHGEDELAPARELAVFIKKFSGHLAFVGGIFGGKFVDKAEITSISAIPGMETLRAQFVQLINSPIQRFAVVMSEIAKTKK</sequence>
<proteinExistence type="inferred from homology"/>
<comment type="subunit">
    <text evidence="5">Part of the ribosomal stalk of the 50S ribosomal subunit. The N-terminus interacts with L11 and the large rRNA to form the base of the stalk. The C-terminus forms an elongated spine to which L12 dimers bind in a sequential fashion forming a multimeric L10(L12)X complex.</text>
</comment>
<comment type="function">
    <text evidence="5">Forms part of the ribosomal stalk, playing a central role in the interaction of the ribosome with GTP-bound translation factors.</text>
</comment>
<dbReference type="Pfam" id="PF00466">
    <property type="entry name" value="Ribosomal_L10"/>
    <property type="match status" value="1"/>
</dbReference>
<protein>
    <recommendedName>
        <fullName evidence="4 5">Large ribosomal subunit protein uL10</fullName>
    </recommendedName>
</protein>
<gene>
    <name evidence="5" type="primary">rplJ</name>
    <name evidence="6" type="ORF">A2943_01465</name>
</gene>
<evidence type="ECO:0000256" key="4">
    <source>
        <dbReference type="ARBA" id="ARBA00035202"/>
    </source>
</evidence>
<comment type="caution">
    <text evidence="6">The sequence shown here is derived from an EMBL/GenBank/DDBJ whole genome shotgun (WGS) entry which is preliminary data.</text>
</comment>
<dbReference type="GO" id="GO:1990904">
    <property type="term" value="C:ribonucleoprotein complex"/>
    <property type="evidence" value="ECO:0007669"/>
    <property type="project" value="UniProtKB-KW"/>
</dbReference>
<evidence type="ECO:0000313" key="7">
    <source>
        <dbReference type="Proteomes" id="UP000176185"/>
    </source>
</evidence>
<dbReference type="STRING" id="1797243.A2943_01465"/>
<evidence type="ECO:0000256" key="2">
    <source>
        <dbReference type="ARBA" id="ARBA00022980"/>
    </source>
</evidence>
<dbReference type="EMBL" id="MEWX01000005">
    <property type="protein sequence ID" value="OGC81094.1"/>
    <property type="molecule type" value="Genomic_DNA"/>
</dbReference>
<dbReference type="InterPro" id="IPR022973">
    <property type="entry name" value="Ribosomal_uL10_bac"/>
</dbReference>
<dbReference type="PANTHER" id="PTHR11560">
    <property type="entry name" value="39S RIBOSOMAL PROTEIN L10, MITOCHONDRIAL"/>
    <property type="match status" value="1"/>
</dbReference>
<dbReference type="GO" id="GO:0005840">
    <property type="term" value="C:ribosome"/>
    <property type="evidence" value="ECO:0007669"/>
    <property type="project" value="UniProtKB-KW"/>
</dbReference>
<keyword evidence="3 5" id="KW-0687">Ribonucleoprotein</keyword>
<dbReference type="InterPro" id="IPR043141">
    <property type="entry name" value="Ribosomal_uL10-like_sf"/>
</dbReference>
<dbReference type="InterPro" id="IPR047865">
    <property type="entry name" value="Ribosomal_uL10_bac_type"/>
</dbReference>
<name>A0A1F4XHK4_9BACT</name>
<comment type="similarity">
    <text evidence="1 5">Belongs to the universal ribosomal protein uL10 family.</text>
</comment>
<reference evidence="6 7" key="1">
    <citation type="journal article" date="2016" name="Nat. Commun.">
        <title>Thousands of microbial genomes shed light on interconnected biogeochemical processes in an aquifer system.</title>
        <authorList>
            <person name="Anantharaman K."/>
            <person name="Brown C.T."/>
            <person name="Hug L.A."/>
            <person name="Sharon I."/>
            <person name="Castelle C.J."/>
            <person name="Probst A.J."/>
            <person name="Thomas B.C."/>
            <person name="Singh A."/>
            <person name="Wilkins M.J."/>
            <person name="Karaoz U."/>
            <person name="Brodie E.L."/>
            <person name="Williams K.H."/>
            <person name="Hubbard S.S."/>
            <person name="Banfield J.F."/>
        </authorList>
    </citation>
    <scope>NUCLEOTIDE SEQUENCE [LARGE SCALE GENOMIC DNA]</scope>
</reference>
<keyword evidence="5" id="KW-0699">rRNA-binding</keyword>
<evidence type="ECO:0000313" key="6">
    <source>
        <dbReference type="EMBL" id="OGC81094.1"/>
    </source>
</evidence>
<dbReference type="GO" id="GO:0006412">
    <property type="term" value="P:translation"/>
    <property type="evidence" value="ECO:0007669"/>
    <property type="project" value="UniProtKB-UniRule"/>
</dbReference>
<evidence type="ECO:0000256" key="1">
    <source>
        <dbReference type="ARBA" id="ARBA00008889"/>
    </source>
</evidence>
<keyword evidence="2 5" id="KW-0689">Ribosomal protein</keyword>
<evidence type="ECO:0000256" key="5">
    <source>
        <dbReference type="HAMAP-Rule" id="MF_00362"/>
    </source>
</evidence>